<dbReference type="PANTHER" id="PTHR12768">
    <property type="entry name" value="BECLIN 1"/>
    <property type="match status" value="1"/>
</dbReference>
<dbReference type="InterPro" id="IPR038274">
    <property type="entry name" value="Atg6/Beclin_C_sf"/>
</dbReference>
<dbReference type="GO" id="GO:0000407">
    <property type="term" value="C:phagophore assembly site"/>
    <property type="evidence" value="ECO:0007669"/>
    <property type="project" value="TreeGrafter"/>
</dbReference>
<evidence type="ECO:0000313" key="5">
    <source>
        <dbReference type="Proteomes" id="UP000046393"/>
    </source>
</evidence>
<evidence type="ECO:0000313" key="6">
    <source>
        <dbReference type="WBParaSite" id="SMUV_0001016501-mRNA-1"/>
    </source>
</evidence>
<keyword evidence="5" id="KW-1185">Reference proteome</keyword>
<dbReference type="GO" id="GO:0034272">
    <property type="term" value="C:phosphatidylinositol 3-kinase complex, class III, type II"/>
    <property type="evidence" value="ECO:0007669"/>
    <property type="project" value="TreeGrafter"/>
</dbReference>
<feature type="domain" description="Atg6 BARA" evidence="3">
    <location>
        <begin position="198"/>
        <end position="370"/>
    </location>
</feature>
<dbReference type="GO" id="GO:0045324">
    <property type="term" value="P:late endosome to vacuole transport"/>
    <property type="evidence" value="ECO:0007669"/>
    <property type="project" value="TreeGrafter"/>
</dbReference>
<dbReference type="GO" id="GO:0000045">
    <property type="term" value="P:autophagosome assembly"/>
    <property type="evidence" value="ECO:0007669"/>
    <property type="project" value="TreeGrafter"/>
</dbReference>
<evidence type="ECO:0000259" key="3">
    <source>
        <dbReference type="Pfam" id="PF04111"/>
    </source>
</evidence>
<reference evidence="6" key="1">
    <citation type="submission" date="2017-02" db="UniProtKB">
        <authorList>
            <consortium name="WormBaseParasite"/>
        </authorList>
    </citation>
    <scope>IDENTIFICATION</scope>
</reference>
<dbReference type="InterPro" id="IPR041691">
    <property type="entry name" value="Atg6/beclin_CC"/>
</dbReference>
<dbReference type="GO" id="GO:0030674">
    <property type="term" value="F:protein-macromolecule adaptor activity"/>
    <property type="evidence" value="ECO:0007669"/>
    <property type="project" value="TreeGrafter"/>
</dbReference>
<dbReference type="GO" id="GO:0000423">
    <property type="term" value="P:mitophagy"/>
    <property type="evidence" value="ECO:0007669"/>
    <property type="project" value="TreeGrafter"/>
</dbReference>
<evidence type="ECO:0000256" key="1">
    <source>
        <dbReference type="ARBA" id="ARBA00005965"/>
    </source>
</evidence>
<dbReference type="PANTHER" id="PTHR12768:SF4">
    <property type="entry name" value="BECLIN-1"/>
    <property type="match status" value="1"/>
</dbReference>
<dbReference type="WBParaSite" id="SMUV_0001016501-mRNA-1">
    <property type="protein sequence ID" value="SMUV_0001016501-mRNA-1"/>
    <property type="gene ID" value="SMUV_0001016501"/>
</dbReference>
<dbReference type="AlphaFoldDB" id="A0A0N5AYW3"/>
<evidence type="ECO:0000259" key="4">
    <source>
        <dbReference type="Pfam" id="PF17675"/>
    </source>
</evidence>
<organism evidence="5 6">
    <name type="scientific">Syphacia muris</name>
    <dbReference type="NCBI Taxonomy" id="451379"/>
    <lineage>
        <taxon>Eukaryota</taxon>
        <taxon>Metazoa</taxon>
        <taxon>Ecdysozoa</taxon>
        <taxon>Nematoda</taxon>
        <taxon>Chromadorea</taxon>
        <taxon>Rhabditida</taxon>
        <taxon>Spirurina</taxon>
        <taxon>Oxyuridomorpha</taxon>
        <taxon>Oxyuroidea</taxon>
        <taxon>Oxyuridae</taxon>
        <taxon>Syphacia</taxon>
    </lineage>
</organism>
<dbReference type="InterPro" id="IPR040455">
    <property type="entry name" value="Atg6_BARA"/>
</dbReference>
<keyword evidence="2" id="KW-0175">Coiled coil</keyword>
<dbReference type="InterPro" id="IPR007243">
    <property type="entry name" value="Atg6/Beclin"/>
</dbReference>
<dbReference type="Proteomes" id="UP000046393">
    <property type="component" value="Unplaced"/>
</dbReference>
<name>A0A0N5AYW3_9BILA</name>
<dbReference type="STRING" id="451379.A0A0N5AYW3"/>
<accession>A0A0N5AYW3</accession>
<comment type="similarity">
    <text evidence="1">Belongs to the beclin family.</text>
</comment>
<dbReference type="Pfam" id="PF17675">
    <property type="entry name" value="APG6_N"/>
    <property type="match status" value="1"/>
</dbReference>
<protein>
    <submittedName>
        <fullName evidence="6">Beclin-1-like protein</fullName>
    </submittedName>
</protein>
<dbReference type="GO" id="GO:0043548">
    <property type="term" value="F:phosphatidylinositol 3-kinase binding"/>
    <property type="evidence" value="ECO:0007669"/>
    <property type="project" value="TreeGrafter"/>
</dbReference>
<dbReference type="Pfam" id="PF04111">
    <property type="entry name" value="APG6"/>
    <property type="match status" value="1"/>
</dbReference>
<dbReference type="GO" id="GO:0006995">
    <property type="term" value="P:cellular response to nitrogen starvation"/>
    <property type="evidence" value="ECO:0007669"/>
    <property type="project" value="TreeGrafter"/>
</dbReference>
<feature type="coiled-coil region" evidence="2">
    <location>
        <begin position="76"/>
        <end position="151"/>
    </location>
</feature>
<evidence type="ECO:0000256" key="2">
    <source>
        <dbReference type="SAM" id="Coils"/>
    </source>
</evidence>
<dbReference type="GO" id="GO:0034271">
    <property type="term" value="C:phosphatidylinositol 3-kinase complex, class III, type I"/>
    <property type="evidence" value="ECO:0007669"/>
    <property type="project" value="TreeGrafter"/>
</dbReference>
<feature type="domain" description="Atg6/beclin coiled-coil" evidence="4">
    <location>
        <begin position="66"/>
        <end position="193"/>
    </location>
</feature>
<dbReference type="Gene3D" id="1.10.418.40">
    <property type="entry name" value="Autophagy protein 6/Beclin 1"/>
    <property type="match status" value="1"/>
</dbReference>
<sequence>MSGSQQQPCCINCQTELVLDESLYQNDAAKLATLPLNEQIGSLNLEGQAGNLYDIICNSNSPLTGPICETCTDNLLDGMDQQLKGLEEEYTNYRKLYESLKSKGITEFDIDDAKSKIAELKTEQEARAKEIKDLEEKERILDEKLSAQKNELKAVKEAEEKLWRKFRDNHRKLLDMDNEEQDIDVQLNYTKEQIKKLSGLNVLNTTFHIWNQGNFGTINGFRLGRLPCSPVEWNEINAAWGQAALLLTVLLKSVEGCELDDYKIFPMGNHSFIRVLATGEDLPLYGSGGFKPFGQKNFDEAIIAYVKCFRHLQKHIEEHSGFQLPHRIQRDLIEDNRMEYSVKMQFNSEERWTKAMKCLLINLRWAMTLVVTLKNC</sequence>
<proteinExistence type="inferred from homology"/>